<accession>A0ABQ2UVJ9</accession>
<dbReference type="Pfam" id="PF21983">
    <property type="entry name" value="NikA-like"/>
    <property type="match status" value="1"/>
</dbReference>
<dbReference type="Proteomes" id="UP000654471">
    <property type="component" value="Unassembled WGS sequence"/>
</dbReference>
<sequence length="210" mass="22361">MTRPNDPQPHTPDEAVTNSVSRGASWGGSVASADPAPKGAGADLHQGAQVRQASTEGGPKPGGKDEANRRRRRSSAAPRARQRPRQPREKKRLHQPNARFNDEEFALIKSAAAQSNLSVAGFLARSALRAARDADRTAAEIADEREVITALFDSRRRLGWAGSNLNQAVKALNSGVEAPQLDAAIDAVHTAAECVREAAAQLIARQQTPA</sequence>
<evidence type="ECO:0008006" key="4">
    <source>
        <dbReference type="Google" id="ProtNLM"/>
    </source>
</evidence>
<feature type="region of interest" description="Disordered" evidence="1">
    <location>
        <begin position="1"/>
        <end position="98"/>
    </location>
</feature>
<organism evidence="2 3">
    <name type="scientific">Streptomyces albospinus</name>
    <dbReference type="NCBI Taxonomy" id="285515"/>
    <lineage>
        <taxon>Bacteria</taxon>
        <taxon>Bacillati</taxon>
        <taxon>Actinomycetota</taxon>
        <taxon>Actinomycetes</taxon>
        <taxon>Kitasatosporales</taxon>
        <taxon>Streptomycetaceae</taxon>
        <taxon>Streptomyces</taxon>
    </lineage>
</organism>
<dbReference type="EMBL" id="BMRP01000005">
    <property type="protein sequence ID" value="GGU55602.1"/>
    <property type="molecule type" value="Genomic_DNA"/>
</dbReference>
<proteinExistence type="predicted"/>
<name>A0ABQ2UVJ9_9ACTN</name>
<reference evidence="3" key="1">
    <citation type="journal article" date="2019" name="Int. J. Syst. Evol. Microbiol.">
        <title>The Global Catalogue of Microorganisms (GCM) 10K type strain sequencing project: providing services to taxonomists for standard genome sequencing and annotation.</title>
        <authorList>
            <consortium name="The Broad Institute Genomics Platform"/>
            <consortium name="The Broad Institute Genome Sequencing Center for Infectious Disease"/>
            <person name="Wu L."/>
            <person name="Ma J."/>
        </authorList>
    </citation>
    <scope>NUCLEOTIDE SEQUENCE [LARGE SCALE GENOMIC DNA]</scope>
    <source>
        <strain evidence="3">JCM 3399</strain>
    </source>
</reference>
<dbReference type="InterPro" id="IPR053842">
    <property type="entry name" value="NikA-like"/>
</dbReference>
<protein>
    <recommendedName>
        <fullName evidence="4">Mobilization protein</fullName>
    </recommendedName>
</protein>
<gene>
    <name evidence="2" type="ORF">GCM10010211_20460</name>
</gene>
<evidence type="ECO:0000313" key="3">
    <source>
        <dbReference type="Proteomes" id="UP000654471"/>
    </source>
</evidence>
<comment type="caution">
    <text evidence="2">The sequence shown here is derived from an EMBL/GenBank/DDBJ whole genome shotgun (WGS) entry which is preliminary data.</text>
</comment>
<feature type="compositionally biased region" description="Basic residues" evidence="1">
    <location>
        <begin position="69"/>
        <end position="94"/>
    </location>
</feature>
<keyword evidence="3" id="KW-1185">Reference proteome</keyword>
<evidence type="ECO:0000256" key="1">
    <source>
        <dbReference type="SAM" id="MobiDB-lite"/>
    </source>
</evidence>
<feature type="compositionally biased region" description="Pro residues" evidence="1">
    <location>
        <begin position="1"/>
        <end position="10"/>
    </location>
</feature>
<evidence type="ECO:0000313" key="2">
    <source>
        <dbReference type="EMBL" id="GGU55602.1"/>
    </source>
</evidence>